<dbReference type="EMBL" id="JACNJD010000124">
    <property type="protein sequence ID" value="MBC8176323.1"/>
    <property type="molecule type" value="Genomic_DNA"/>
</dbReference>
<reference evidence="1 2" key="1">
    <citation type="submission" date="2020-08" db="EMBL/GenBank/DDBJ databases">
        <title>Bridging the membrane lipid divide: bacteria of the FCB group superphylum have the potential to synthesize archaeal ether lipids.</title>
        <authorList>
            <person name="Villanueva L."/>
            <person name="Von Meijenfeldt F.A.B."/>
            <person name="Westbye A.B."/>
            <person name="Yadav S."/>
            <person name="Hopmans E.C."/>
            <person name="Dutilh B.E."/>
            <person name="Sinninghe Damste J.S."/>
        </authorList>
    </citation>
    <scope>NUCLEOTIDE SEQUENCE [LARGE SCALE GENOMIC DNA]</scope>
    <source>
        <strain evidence="1">NIOZ-UU27</strain>
    </source>
</reference>
<protein>
    <submittedName>
        <fullName evidence="1">Uncharacterized protein</fullName>
    </submittedName>
</protein>
<gene>
    <name evidence="1" type="ORF">H8E19_02885</name>
</gene>
<sequence length="119" mass="13701">MRVLWTVSAYHIGKNAVWGKAEAHNMLFKPLDINTSSITFDGQTCHNVTFETEIVDAAKYLAERYQTTPQTIGFEEKTLKVIKTDCFLPGFSEYMRLRDRRLIVPINGVLFFFEPAVNH</sequence>
<proteinExistence type="predicted"/>
<comment type="caution">
    <text evidence="1">The sequence shown here is derived from an EMBL/GenBank/DDBJ whole genome shotgun (WGS) entry which is preliminary data.</text>
</comment>
<dbReference type="Proteomes" id="UP000650524">
    <property type="component" value="Unassembled WGS sequence"/>
</dbReference>
<organism evidence="1 2">
    <name type="scientific">Candidatus Desulfacyla euxinica</name>
    <dbReference type="NCBI Taxonomy" id="2841693"/>
    <lineage>
        <taxon>Bacteria</taxon>
        <taxon>Deltaproteobacteria</taxon>
        <taxon>Candidatus Desulfacyla</taxon>
    </lineage>
</organism>
<evidence type="ECO:0000313" key="1">
    <source>
        <dbReference type="EMBL" id="MBC8176323.1"/>
    </source>
</evidence>
<accession>A0A8J6MVY0</accession>
<dbReference type="AlphaFoldDB" id="A0A8J6MVY0"/>
<name>A0A8J6MVY0_9DELT</name>
<evidence type="ECO:0000313" key="2">
    <source>
        <dbReference type="Proteomes" id="UP000650524"/>
    </source>
</evidence>